<dbReference type="Proteomes" id="UP000434850">
    <property type="component" value="Unassembled WGS sequence"/>
</dbReference>
<protein>
    <recommendedName>
        <fullName evidence="2">Activator of Hsp90 ATPase homologue 1/2-like C-terminal domain-containing protein</fullName>
    </recommendedName>
</protein>
<dbReference type="AlphaFoldDB" id="A0A6I4I901"/>
<comment type="caution">
    <text evidence="3">The sequence shown here is derived from an EMBL/GenBank/DDBJ whole genome shotgun (WGS) entry which is preliminary data.</text>
</comment>
<name>A0A6I4I901_9SPHI</name>
<organism evidence="3 4">
    <name type="scientific">Mucilaginibacter aquatilis</name>
    <dbReference type="NCBI Taxonomy" id="1517760"/>
    <lineage>
        <taxon>Bacteria</taxon>
        <taxon>Pseudomonadati</taxon>
        <taxon>Bacteroidota</taxon>
        <taxon>Sphingobacteriia</taxon>
        <taxon>Sphingobacteriales</taxon>
        <taxon>Sphingobacteriaceae</taxon>
        <taxon>Mucilaginibacter</taxon>
    </lineage>
</organism>
<dbReference type="InterPro" id="IPR023393">
    <property type="entry name" value="START-like_dom_sf"/>
</dbReference>
<evidence type="ECO:0000313" key="4">
    <source>
        <dbReference type="Proteomes" id="UP000434850"/>
    </source>
</evidence>
<dbReference type="Gene3D" id="3.30.530.20">
    <property type="match status" value="1"/>
</dbReference>
<feature type="domain" description="Activator of Hsp90 ATPase homologue 1/2-like C-terminal" evidence="2">
    <location>
        <begin position="16"/>
        <end position="147"/>
    </location>
</feature>
<evidence type="ECO:0000259" key="2">
    <source>
        <dbReference type="Pfam" id="PF08327"/>
    </source>
</evidence>
<proteinExistence type="inferred from homology"/>
<reference evidence="3 4" key="1">
    <citation type="submission" date="2019-12" db="EMBL/GenBank/DDBJ databases">
        <title>Mucilaginibacter sp. HME9299 genome sequencing and assembly.</title>
        <authorList>
            <person name="Kang H."/>
            <person name="Kim H."/>
            <person name="Joh K."/>
        </authorList>
    </citation>
    <scope>NUCLEOTIDE SEQUENCE [LARGE SCALE GENOMIC DNA]</scope>
    <source>
        <strain evidence="3 4">HME9299</strain>
    </source>
</reference>
<dbReference type="OrthoDB" id="384974at2"/>
<keyword evidence="4" id="KW-1185">Reference proteome</keyword>
<accession>A0A6I4I901</accession>
<dbReference type="Pfam" id="PF08327">
    <property type="entry name" value="AHSA1"/>
    <property type="match status" value="1"/>
</dbReference>
<dbReference type="SUPFAM" id="SSF55961">
    <property type="entry name" value="Bet v1-like"/>
    <property type="match status" value="1"/>
</dbReference>
<dbReference type="EMBL" id="WQLA01000001">
    <property type="protein sequence ID" value="MVN89939.1"/>
    <property type="molecule type" value="Genomic_DNA"/>
</dbReference>
<comment type="similarity">
    <text evidence="1">Belongs to the AHA1 family.</text>
</comment>
<dbReference type="RefSeq" id="WP_157539727.1">
    <property type="nucleotide sequence ID" value="NZ_WQLA01000001.1"/>
</dbReference>
<dbReference type="InterPro" id="IPR013538">
    <property type="entry name" value="ASHA1/2-like_C"/>
</dbReference>
<sequence>MENTALRLEASKSFDVSVGELYKAWNTPEALKEWWQPSGSKLKSVELDVKEGGTFKYEFEGKDGETSVVITGEYQEVKENEKLAYSWNWNIPNSEVKEAEHELTVIFVAKGEGSEIKVTQENFENEESINPHQEGWDKALNDLHSYLSK</sequence>
<evidence type="ECO:0000256" key="1">
    <source>
        <dbReference type="ARBA" id="ARBA00006817"/>
    </source>
</evidence>
<gene>
    <name evidence="3" type="ORF">GO816_02265</name>
</gene>
<dbReference type="CDD" id="cd07814">
    <property type="entry name" value="SRPBCC_CalC_Aha1-like"/>
    <property type="match status" value="1"/>
</dbReference>
<evidence type="ECO:0000313" key="3">
    <source>
        <dbReference type="EMBL" id="MVN89939.1"/>
    </source>
</evidence>